<accession>A0A7C4U8M2</accession>
<gene>
    <name evidence="2" type="ORF">ENV67_05680</name>
</gene>
<proteinExistence type="predicted"/>
<sequence length="373" mass="44285">MIFLLLCLNSNIELRRDSIMNPYIVVNYYINYQDLTFFKVDTGYIGRYKVSLTIHLNKKQISGKSSNKEIFIKDYSLTISNEMIDSGVISMNFSGKGDFTAYFEIVDLNSQKKWQDKKNFSIRNYKDIFVDEIRIKGTGTRIVNFEDSLRASFDIFNPHDESVLVQIMIKNLVGVKFYESESILYGKNFFEEELRLPGITFSEGEFTLIVEAKGLKTKKTKKSEMNFIVQKPFFKSERFVKRAKEMIYIAPKSFIDSIIVMPYEERERMWKEFWKKLDPTPETERNEVLEEYFRNIDYCNQQFSSPFSEGCFTDRGKVYMKLGPPDAVERHPFDLDSKAYEIWYYYSKNYRLLFIDYYNLGDYTLQNPPPELW</sequence>
<feature type="domain" description="GWxTD" evidence="1">
    <location>
        <begin position="218"/>
        <end position="349"/>
    </location>
</feature>
<reference evidence="2" key="1">
    <citation type="journal article" date="2020" name="mSystems">
        <title>Genome- and Community-Level Interaction Insights into Carbon Utilization and Element Cycling Functions of Hydrothermarchaeota in Hydrothermal Sediment.</title>
        <authorList>
            <person name="Zhou Z."/>
            <person name="Liu Y."/>
            <person name="Xu W."/>
            <person name="Pan J."/>
            <person name="Luo Z.H."/>
            <person name="Li M."/>
        </authorList>
    </citation>
    <scope>NUCLEOTIDE SEQUENCE [LARGE SCALE GENOMIC DNA]</scope>
    <source>
        <strain evidence="2">SpSt-780</strain>
    </source>
</reference>
<organism evidence="2">
    <name type="scientific">candidate division WOR-3 bacterium</name>
    <dbReference type="NCBI Taxonomy" id="2052148"/>
    <lineage>
        <taxon>Bacteria</taxon>
        <taxon>Bacteria division WOR-3</taxon>
    </lineage>
</organism>
<evidence type="ECO:0000313" key="2">
    <source>
        <dbReference type="EMBL" id="HGW92015.1"/>
    </source>
</evidence>
<name>A0A7C4U8M2_UNCW3</name>
<evidence type="ECO:0000259" key="1">
    <source>
        <dbReference type="Pfam" id="PF20094"/>
    </source>
</evidence>
<comment type="caution">
    <text evidence="2">The sequence shown here is derived from an EMBL/GenBank/DDBJ whole genome shotgun (WGS) entry which is preliminary data.</text>
</comment>
<dbReference type="EMBL" id="DTHG01000072">
    <property type="protein sequence ID" value="HGW92015.1"/>
    <property type="molecule type" value="Genomic_DNA"/>
</dbReference>
<dbReference type="NCBIfam" id="TIGR04514">
    <property type="entry name" value="GWxTD_dom"/>
    <property type="match status" value="1"/>
</dbReference>
<protein>
    <submittedName>
        <fullName evidence="2">GWxTD domain-containing protein</fullName>
    </submittedName>
</protein>
<dbReference type="InterPro" id="IPR030959">
    <property type="entry name" value="GWxTD_dom"/>
</dbReference>
<dbReference type="AlphaFoldDB" id="A0A7C4U8M2"/>
<dbReference type="Pfam" id="PF20094">
    <property type="entry name" value="GWxTD_dom"/>
    <property type="match status" value="1"/>
</dbReference>